<dbReference type="OrthoDB" id="9816519at2"/>
<comment type="caution">
    <text evidence="1">The sequence shown here is derived from an EMBL/GenBank/DDBJ whole genome shotgun (WGS) entry which is preliminary data.</text>
</comment>
<organism evidence="1 2">
    <name type="scientific">Cohnella fermenti</name>
    <dbReference type="NCBI Taxonomy" id="2565925"/>
    <lineage>
        <taxon>Bacteria</taxon>
        <taxon>Bacillati</taxon>
        <taxon>Bacillota</taxon>
        <taxon>Bacilli</taxon>
        <taxon>Bacillales</taxon>
        <taxon>Paenibacillaceae</taxon>
        <taxon>Cohnella</taxon>
    </lineage>
</organism>
<dbReference type="Proteomes" id="UP000310636">
    <property type="component" value="Unassembled WGS sequence"/>
</dbReference>
<proteinExistence type="predicted"/>
<reference evidence="1 2" key="1">
    <citation type="submission" date="2019-04" db="EMBL/GenBank/DDBJ databases">
        <title>Cohnella sp. nov. isolated from preserved vegetables.</title>
        <authorList>
            <person name="Lin S.-Y."/>
            <person name="Hung M.-H."/>
            <person name="Young C.-C."/>
        </authorList>
    </citation>
    <scope>NUCLEOTIDE SEQUENCE [LARGE SCALE GENOMIC DNA]</scope>
    <source>
        <strain evidence="1 2">CC-MHH1044</strain>
    </source>
</reference>
<keyword evidence="2" id="KW-1185">Reference proteome</keyword>
<evidence type="ECO:0008006" key="3">
    <source>
        <dbReference type="Google" id="ProtNLM"/>
    </source>
</evidence>
<protein>
    <recommendedName>
        <fullName evidence="3">CBS domain-containing protein</fullName>
    </recommendedName>
</protein>
<dbReference type="RefSeq" id="WP_136372159.1">
    <property type="nucleotide sequence ID" value="NZ_SSOB01000034.1"/>
</dbReference>
<accession>A0A4S4BLR5</accession>
<sequence length="95" mass="10650">MNAAVPSAPERFLACMETSPRLSDKLTCREALRTINGYPEADYFLVCDRSGKPLGYLEKHQFMLSLSGRLGLDLYYSKPVRQLMKSLPLPLNAAI</sequence>
<gene>
    <name evidence="1" type="ORF">E6C55_22965</name>
</gene>
<name>A0A4S4BLR5_9BACL</name>
<evidence type="ECO:0000313" key="2">
    <source>
        <dbReference type="Proteomes" id="UP000310636"/>
    </source>
</evidence>
<dbReference type="AlphaFoldDB" id="A0A4S4BLR5"/>
<dbReference type="EMBL" id="SSOB01000034">
    <property type="protein sequence ID" value="THF75147.1"/>
    <property type="molecule type" value="Genomic_DNA"/>
</dbReference>
<evidence type="ECO:0000313" key="1">
    <source>
        <dbReference type="EMBL" id="THF75147.1"/>
    </source>
</evidence>